<sequence length="321" mass="37461">MQARQETRIHKLEQGVKQVFAAALDKAEGKIASKQLKRTAERATWSTTHLLDDYFIPARDLKLKGVGALFTETGNPGHRFLAEPSLMWMKTRHYIPLTRTFERLLNAIRLHEPNNITIRRTRLDVLLNHVFKRVNEADNISLTLQSDVEFTFGGVPREGKNYGIYGVPYYSVWYGPVEDFSTNFIVVHTETPGYFDEATVHAYMGMVHKARKCRGKKDCTVYGLATDSKDFWFYQVNNESMWSHTYLEPAREYFYEDIRCLLAFIFREAHELSQKSTKRKKPDKYSFSQLKIRHLPHPDTHEDSYERLRGLSPEGLDTWIN</sequence>
<name>A0AAD6CWI1_9EURO</name>
<gene>
    <name evidence="1" type="ORF">N7494_006477</name>
</gene>
<dbReference type="Proteomes" id="UP001220324">
    <property type="component" value="Unassembled WGS sequence"/>
</dbReference>
<evidence type="ECO:0000313" key="2">
    <source>
        <dbReference type="Proteomes" id="UP001220324"/>
    </source>
</evidence>
<comment type="caution">
    <text evidence="1">The sequence shown here is derived from an EMBL/GenBank/DDBJ whole genome shotgun (WGS) entry which is preliminary data.</text>
</comment>
<dbReference type="AlphaFoldDB" id="A0AAD6CWI1"/>
<keyword evidence="2" id="KW-1185">Reference proteome</keyword>
<protein>
    <submittedName>
        <fullName evidence="1">Uncharacterized protein</fullName>
    </submittedName>
</protein>
<reference evidence="1 2" key="1">
    <citation type="journal article" date="2023" name="IMA Fungus">
        <title>Comparative genomic study of the Penicillium genus elucidates a diverse pangenome and 15 lateral gene transfer events.</title>
        <authorList>
            <person name="Petersen C."/>
            <person name="Sorensen T."/>
            <person name="Nielsen M.R."/>
            <person name="Sondergaard T.E."/>
            <person name="Sorensen J.L."/>
            <person name="Fitzpatrick D.A."/>
            <person name="Frisvad J.C."/>
            <person name="Nielsen K.L."/>
        </authorList>
    </citation>
    <scope>NUCLEOTIDE SEQUENCE [LARGE SCALE GENOMIC DNA]</scope>
    <source>
        <strain evidence="1 2">IBT 35679</strain>
    </source>
</reference>
<dbReference type="EMBL" id="JAQIZZ010000005">
    <property type="protein sequence ID" value="KAJ5541401.1"/>
    <property type="molecule type" value="Genomic_DNA"/>
</dbReference>
<organism evidence="1 2">
    <name type="scientific">Penicillium frequentans</name>
    <dbReference type="NCBI Taxonomy" id="3151616"/>
    <lineage>
        <taxon>Eukaryota</taxon>
        <taxon>Fungi</taxon>
        <taxon>Dikarya</taxon>
        <taxon>Ascomycota</taxon>
        <taxon>Pezizomycotina</taxon>
        <taxon>Eurotiomycetes</taxon>
        <taxon>Eurotiomycetidae</taxon>
        <taxon>Eurotiales</taxon>
        <taxon>Aspergillaceae</taxon>
        <taxon>Penicillium</taxon>
    </lineage>
</organism>
<proteinExistence type="predicted"/>
<evidence type="ECO:0000313" key="1">
    <source>
        <dbReference type="EMBL" id="KAJ5541401.1"/>
    </source>
</evidence>
<accession>A0AAD6CWI1</accession>